<dbReference type="InterPro" id="IPR014716">
    <property type="entry name" value="Fibrinogen_a/b/g_C_1"/>
</dbReference>
<dbReference type="PROSITE" id="PS51406">
    <property type="entry name" value="FIBRINOGEN_C_2"/>
    <property type="match status" value="1"/>
</dbReference>
<keyword evidence="1" id="KW-1015">Disulfide bond</keyword>
<evidence type="ECO:0000259" key="2">
    <source>
        <dbReference type="PROSITE" id="PS51406"/>
    </source>
</evidence>
<dbReference type="PANTHER" id="PTHR19143:SF444">
    <property type="entry name" value="PROTEIN SCABROUS"/>
    <property type="match status" value="1"/>
</dbReference>
<organism evidence="3 4">
    <name type="scientific">Meganyctiphanes norvegica</name>
    <name type="common">Northern krill</name>
    <name type="synonym">Thysanopoda norvegica</name>
    <dbReference type="NCBI Taxonomy" id="48144"/>
    <lineage>
        <taxon>Eukaryota</taxon>
        <taxon>Metazoa</taxon>
        <taxon>Ecdysozoa</taxon>
        <taxon>Arthropoda</taxon>
        <taxon>Crustacea</taxon>
        <taxon>Multicrustacea</taxon>
        <taxon>Malacostraca</taxon>
        <taxon>Eumalacostraca</taxon>
        <taxon>Eucarida</taxon>
        <taxon>Euphausiacea</taxon>
        <taxon>Euphausiidae</taxon>
        <taxon>Meganyctiphanes</taxon>
    </lineage>
</organism>
<reference evidence="3 4" key="1">
    <citation type="submission" date="2024-05" db="EMBL/GenBank/DDBJ databases">
        <authorList>
            <person name="Wallberg A."/>
        </authorList>
    </citation>
    <scope>NUCLEOTIDE SEQUENCE [LARGE SCALE GENOMIC DNA]</scope>
</reference>
<dbReference type="InterPro" id="IPR020837">
    <property type="entry name" value="Fibrinogen_CS"/>
</dbReference>
<dbReference type="PANTHER" id="PTHR19143">
    <property type="entry name" value="FIBRINOGEN/TENASCIN/ANGIOPOEITIN"/>
    <property type="match status" value="1"/>
</dbReference>
<dbReference type="Pfam" id="PF00147">
    <property type="entry name" value="Fibrinogen_C"/>
    <property type="match status" value="1"/>
</dbReference>
<dbReference type="AlphaFoldDB" id="A0AAV2S7Z1"/>
<dbReference type="SUPFAM" id="SSF56496">
    <property type="entry name" value="Fibrinogen C-terminal domain-like"/>
    <property type="match status" value="1"/>
</dbReference>
<dbReference type="GO" id="GO:0005615">
    <property type="term" value="C:extracellular space"/>
    <property type="evidence" value="ECO:0007669"/>
    <property type="project" value="TreeGrafter"/>
</dbReference>
<name>A0AAV2S7Z1_MEGNR</name>
<evidence type="ECO:0000313" key="4">
    <source>
        <dbReference type="Proteomes" id="UP001497623"/>
    </source>
</evidence>
<dbReference type="SMART" id="SM00186">
    <property type="entry name" value="FBG"/>
    <property type="match status" value="1"/>
</dbReference>
<dbReference type="InterPro" id="IPR050373">
    <property type="entry name" value="Fibrinogen_C-term_domain"/>
</dbReference>
<dbReference type="CDD" id="cd00087">
    <property type="entry name" value="FReD"/>
    <property type="match status" value="1"/>
</dbReference>
<keyword evidence="4" id="KW-1185">Reference proteome</keyword>
<dbReference type="EMBL" id="CAXKWB010052252">
    <property type="protein sequence ID" value="CAL4172559.1"/>
    <property type="molecule type" value="Genomic_DNA"/>
</dbReference>
<proteinExistence type="predicted"/>
<gene>
    <name evidence="3" type="ORF">MNOR_LOCUS34281</name>
</gene>
<evidence type="ECO:0000313" key="3">
    <source>
        <dbReference type="EMBL" id="CAL4172559.1"/>
    </source>
</evidence>
<comment type="caution">
    <text evidence="3">The sequence shown here is derived from an EMBL/GenBank/DDBJ whole genome shotgun (WGS) entry which is preliminary data.</text>
</comment>
<dbReference type="InterPro" id="IPR002181">
    <property type="entry name" value="Fibrinogen_a/b/g_C_dom"/>
</dbReference>
<feature type="domain" description="Fibrinogen C-terminal" evidence="2">
    <location>
        <begin position="83"/>
        <end position="310"/>
    </location>
</feature>
<evidence type="ECO:0000256" key="1">
    <source>
        <dbReference type="ARBA" id="ARBA00023157"/>
    </source>
</evidence>
<dbReference type="Proteomes" id="UP001497623">
    <property type="component" value="Unassembled WGS sequence"/>
</dbReference>
<feature type="non-terminal residue" evidence="3">
    <location>
        <position position="1"/>
    </location>
</feature>
<dbReference type="PROSITE" id="PS00514">
    <property type="entry name" value="FIBRINOGEN_C_1"/>
    <property type="match status" value="1"/>
</dbReference>
<protein>
    <recommendedName>
        <fullName evidence="2">Fibrinogen C-terminal domain-containing protein</fullName>
    </recommendedName>
</protein>
<dbReference type="Gene3D" id="3.90.215.10">
    <property type="entry name" value="Gamma Fibrinogen, chain A, domain 1"/>
    <property type="match status" value="1"/>
</dbReference>
<accession>A0AAV2S7Z1</accession>
<sequence>FPFTTRMLVCRVPCIALAILGVVLATAVTADSVLEMHHLGSRDCRDVFLAGDQFEGYYAVYNKSEVDLVYCGLSDGMLPRNSSLPRSNPTNCQDLKDGGMGESGINIIYPWTEHPETPVIAYCEQGVMGGGWTVFQRRDDYPTQLDFYRTFDEYSLGFGSPGAEFWLGNDILHELTKTSVSELYVELTSFAGVTKYAMYNSFYVGPRGNTKNYVRPYQLSVSHFSGNAGDSLTLHNGMGFTTFDSDHDLSPGNCAVYERGAWWYNKCYYSNLNGFYYDSAIVNTTSANWGSFSDSYESLQTITMMTRPLEQCRNQE</sequence>
<dbReference type="InterPro" id="IPR036056">
    <property type="entry name" value="Fibrinogen-like_C"/>
</dbReference>